<comment type="caution">
    <text evidence="2">The sequence shown here is derived from an EMBL/GenBank/DDBJ whole genome shotgun (WGS) entry which is preliminary data.</text>
</comment>
<evidence type="ECO:0000313" key="3">
    <source>
        <dbReference type="Proteomes" id="UP000593571"/>
    </source>
</evidence>
<organism evidence="2 3">
    <name type="scientific">Rousettus aegyptiacus</name>
    <name type="common">Egyptian fruit bat</name>
    <name type="synonym">Pteropus aegyptiacus</name>
    <dbReference type="NCBI Taxonomy" id="9407"/>
    <lineage>
        <taxon>Eukaryota</taxon>
        <taxon>Metazoa</taxon>
        <taxon>Chordata</taxon>
        <taxon>Craniata</taxon>
        <taxon>Vertebrata</taxon>
        <taxon>Euteleostomi</taxon>
        <taxon>Mammalia</taxon>
        <taxon>Eutheria</taxon>
        <taxon>Laurasiatheria</taxon>
        <taxon>Chiroptera</taxon>
        <taxon>Yinpterochiroptera</taxon>
        <taxon>Pteropodoidea</taxon>
        <taxon>Pteropodidae</taxon>
        <taxon>Rousettinae</taxon>
        <taxon>Rousettus</taxon>
    </lineage>
</organism>
<feature type="region of interest" description="Disordered" evidence="1">
    <location>
        <begin position="1"/>
        <end position="86"/>
    </location>
</feature>
<proteinExistence type="predicted"/>
<gene>
    <name evidence="2" type="ORF">HJG63_009582</name>
</gene>
<dbReference type="Proteomes" id="UP000593571">
    <property type="component" value="Unassembled WGS sequence"/>
</dbReference>
<feature type="compositionally biased region" description="Basic residues" evidence="1">
    <location>
        <begin position="64"/>
        <end position="74"/>
    </location>
</feature>
<dbReference type="AlphaFoldDB" id="A0A7J8BSQ2"/>
<evidence type="ECO:0000313" key="2">
    <source>
        <dbReference type="EMBL" id="KAF6401486.1"/>
    </source>
</evidence>
<keyword evidence="3" id="KW-1185">Reference proteome</keyword>
<evidence type="ECO:0000256" key="1">
    <source>
        <dbReference type="SAM" id="MobiDB-lite"/>
    </source>
</evidence>
<accession>A0A7J8BSQ2</accession>
<feature type="compositionally biased region" description="Low complexity" evidence="1">
    <location>
        <begin position="10"/>
        <end position="21"/>
    </location>
</feature>
<dbReference type="EMBL" id="JACASE010000016">
    <property type="protein sequence ID" value="KAF6401486.1"/>
    <property type="molecule type" value="Genomic_DNA"/>
</dbReference>
<protein>
    <submittedName>
        <fullName evidence="2">Uncharacterized protein</fullName>
    </submittedName>
</protein>
<sequence>MDCTEGSGAPGTTPAAQGGVAKHPPFQKHKTSSRGHPLPTRGLLARGTQRPPCLSWSGAAGGRSQRRWRSRRARAGSGGARPLDLHPSSLQAGPLSSLVKLWPQLKVGFPREGQAWGTGPFGKVLVAFLGDFVPSPEGRDGMGEEGSSAASFLSVLCLAESVLHVSFCLTAGAQLR</sequence>
<reference evidence="2 3" key="1">
    <citation type="journal article" date="2020" name="Nature">
        <title>Six reference-quality genomes reveal evolution of bat adaptations.</title>
        <authorList>
            <person name="Jebb D."/>
            <person name="Huang Z."/>
            <person name="Pippel M."/>
            <person name="Hughes G.M."/>
            <person name="Lavrichenko K."/>
            <person name="Devanna P."/>
            <person name="Winkler S."/>
            <person name="Jermiin L.S."/>
            <person name="Skirmuntt E.C."/>
            <person name="Katzourakis A."/>
            <person name="Burkitt-Gray L."/>
            <person name="Ray D.A."/>
            <person name="Sullivan K.A.M."/>
            <person name="Roscito J.G."/>
            <person name="Kirilenko B.M."/>
            <person name="Davalos L.M."/>
            <person name="Corthals A.P."/>
            <person name="Power M.L."/>
            <person name="Jones G."/>
            <person name="Ransome R.D."/>
            <person name="Dechmann D.K.N."/>
            <person name="Locatelli A.G."/>
            <person name="Puechmaille S.J."/>
            <person name="Fedrigo O."/>
            <person name="Jarvis E.D."/>
            <person name="Hiller M."/>
            <person name="Vernes S.C."/>
            <person name="Myers E.W."/>
            <person name="Teeling E.C."/>
        </authorList>
    </citation>
    <scope>NUCLEOTIDE SEQUENCE [LARGE SCALE GENOMIC DNA]</scope>
    <source>
        <strain evidence="2">MRouAeg1</strain>
        <tissue evidence="2">Muscle</tissue>
    </source>
</reference>
<name>A0A7J8BSQ2_ROUAE</name>